<gene>
    <name evidence="1" type="ORF">KHB02_13870</name>
</gene>
<dbReference type="EMBL" id="JAGYPE010000002">
    <property type="protein sequence ID" value="MBS4182481.1"/>
    <property type="molecule type" value="Genomic_DNA"/>
</dbReference>
<comment type="caution">
    <text evidence="1">The sequence shown here is derived from an EMBL/GenBank/DDBJ whole genome shotgun (WGS) entry which is preliminary data.</text>
</comment>
<protein>
    <submittedName>
        <fullName evidence="1">Uncharacterized protein</fullName>
    </submittedName>
</protein>
<name>A0A942Y8K6_9BACI</name>
<reference evidence="1" key="1">
    <citation type="submission" date="2021-05" db="EMBL/GenBank/DDBJ databases">
        <title>Novel Bacillus species.</title>
        <authorList>
            <person name="Liu G."/>
        </authorList>
    </citation>
    <scope>NUCLEOTIDE SEQUENCE</scope>
    <source>
        <strain evidence="1">FJAT-50051</strain>
    </source>
</reference>
<dbReference type="AlphaFoldDB" id="A0A942Y8K6"/>
<organism evidence="1">
    <name type="scientific">Neobacillus citreus</name>
    <dbReference type="NCBI Taxonomy" id="2833578"/>
    <lineage>
        <taxon>Bacteria</taxon>
        <taxon>Bacillati</taxon>
        <taxon>Bacillota</taxon>
        <taxon>Bacilli</taxon>
        <taxon>Bacillales</taxon>
        <taxon>Bacillaceae</taxon>
        <taxon>Neobacillus</taxon>
    </lineage>
</organism>
<accession>A0A942Y8K6</accession>
<evidence type="ECO:0000313" key="1">
    <source>
        <dbReference type="EMBL" id="MBS4182481.1"/>
    </source>
</evidence>
<sequence length="101" mass="10560">MQHLLYGLASVLVGDAAASAVLEYAVALNQSRLSDLVTVPTVDTAGYRTTVRMLLAPGVPIMSEEAPDDALEPEDRAFVRELRARTVAVLAGGAVPPSRAG</sequence>
<proteinExistence type="predicted"/>